<organism evidence="1 2">
    <name type="scientific">Actinokineospora bangkokensis</name>
    <dbReference type="NCBI Taxonomy" id="1193682"/>
    <lineage>
        <taxon>Bacteria</taxon>
        <taxon>Bacillati</taxon>
        <taxon>Actinomycetota</taxon>
        <taxon>Actinomycetes</taxon>
        <taxon>Pseudonocardiales</taxon>
        <taxon>Pseudonocardiaceae</taxon>
        <taxon>Actinokineospora</taxon>
    </lineage>
</organism>
<evidence type="ECO:0008006" key="3">
    <source>
        <dbReference type="Google" id="ProtNLM"/>
    </source>
</evidence>
<dbReference type="RefSeq" id="WP_075974663.1">
    <property type="nucleotide sequence ID" value="NZ_MKQR01000009.1"/>
</dbReference>
<reference evidence="1 2" key="1">
    <citation type="submission" date="2016-10" db="EMBL/GenBank/DDBJ databases">
        <title>The Draft Genome Sequence of Actinokineospora bangkokensis 44EHWT reveals the biosynthetic pathway of antifungal compounds Thailandins with unusual extender unit butylmalonyl-CoA.</title>
        <authorList>
            <person name="Greule A."/>
            <person name="Intra B."/>
            <person name="Flemming S."/>
            <person name="Rommel M.G."/>
            <person name="Panbangred W."/>
            <person name="Bechthold A."/>
        </authorList>
    </citation>
    <scope>NUCLEOTIDE SEQUENCE [LARGE SCALE GENOMIC DNA]</scope>
    <source>
        <strain evidence="1 2">44EHW</strain>
    </source>
</reference>
<evidence type="ECO:0000313" key="1">
    <source>
        <dbReference type="EMBL" id="OLR93765.1"/>
    </source>
</evidence>
<accession>A0A1Q9LP24</accession>
<dbReference type="EMBL" id="MKQR01000009">
    <property type="protein sequence ID" value="OLR93765.1"/>
    <property type="molecule type" value="Genomic_DNA"/>
</dbReference>
<keyword evidence="2" id="KW-1185">Reference proteome</keyword>
<sequence>MGVEVVVGMLIAWVAAKARRAAQRADGVVDDAIDKGVEKVGELVLGKLGGDSAVEQLQLEAAGGEDRVDELTKQRVDLSLQAACKSDPEFAARLAEAVEQARDELRDNRVVQQSVSGTVLGKVTQIGGDVHGDISF</sequence>
<comment type="caution">
    <text evidence="1">The sequence shown here is derived from an EMBL/GenBank/DDBJ whole genome shotgun (WGS) entry which is preliminary data.</text>
</comment>
<gene>
    <name evidence="1" type="ORF">BJP25_16085</name>
</gene>
<dbReference type="OrthoDB" id="3638630at2"/>
<evidence type="ECO:0000313" key="2">
    <source>
        <dbReference type="Proteomes" id="UP000186040"/>
    </source>
</evidence>
<dbReference type="Proteomes" id="UP000186040">
    <property type="component" value="Unassembled WGS sequence"/>
</dbReference>
<protein>
    <recommendedName>
        <fullName evidence="3">Chromosome partitioning protein</fullName>
    </recommendedName>
</protein>
<name>A0A1Q9LP24_9PSEU</name>
<dbReference type="AlphaFoldDB" id="A0A1Q9LP24"/>
<proteinExistence type="predicted"/>